<name>A0A084E3J6_SPHYA</name>
<evidence type="ECO:0000313" key="2">
    <source>
        <dbReference type="Proteomes" id="UP000028534"/>
    </source>
</evidence>
<dbReference type="EMBL" id="JGVR01000064">
    <property type="protein sequence ID" value="KEZ12538.1"/>
    <property type="molecule type" value="Genomic_DNA"/>
</dbReference>
<organism evidence="1 2">
    <name type="scientific">Sphingobium yanoikuyae</name>
    <name type="common">Sphingomonas yanoikuyae</name>
    <dbReference type="NCBI Taxonomy" id="13690"/>
    <lineage>
        <taxon>Bacteria</taxon>
        <taxon>Pseudomonadati</taxon>
        <taxon>Pseudomonadota</taxon>
        <taxon>Alphaproteobacteria</taxon>
        <taxon>Sphingomonadales</taxon>
        <taxon>Sphingomonadaceae</taxon>
        <taxon>Sphingobium</taxon>
    </lineage>
</organism>
<accession>A0A084E3J6</accession>
<comment type="caution">
    <text evidence="1">The sequence shown here is derived from an EMBL/GenBank/DDBJ whole genome shotgun (WGS) entry which is preliminary data.</text>
</comment>
<protein>
    <submittedName>
        <fullName evidence="1">Uncharacterized protein</fullName>
    </submittedName>
</protein>
<proteinExistence type="predicted"/>
<evidence type="ECO:0000313" key="1">
    <source>
        <dbReference type="EMBL" id="KEZ12538.1"/>
    </source>
</evidence>
<reference evidence="1 2" key="1">
    <citation type="submission" date="2014-03" db="EMBL/GenBank/DDBJ databases">
        <title>Genome sequence of Sphingobium yanoikuyae B1.</title>
        <authorList>
            <person name="Gan H.M."/>
            <person name="Gan H.Y."/>
            <person name="Savka M.A."/>
        </authorList>
    </citation>
    <scope>NUCLEOTIDE SEQUENCE [LARGE SCALE GENOMIC DNA]</scope>
    <source>
        <strain evidence="1 2">B1</strain>
    </source>
</reference>
<dbReference type="PATRIC" id="fig|13690.10.peg.5281"/>
<sequence>MVTKLNGDANYYKRVDHTFALGYKITHVIHIYI</sequence>
<gene>
    <name evidence="1" type="ORF">CP98_05105</name>
</gene>
<dbReference type="Proteomes" id="UP000028534">
    <property type="component" value="Unassembled WGS sequence"/>
</dbReference>
<dbReference type="AlphaFoldDB" id="A0A084E3J6"/>